<evidence type="ECO:0000313" key="7">
    <source>
        <dbReference type="Proteomes" id="UP000294555"/>
    </source>
</evidence>
<dbReference type="Gene3D" id="3.40.50.1360">
    <property type="match status" value="1"/>
</dbReference>
<keyword evidence="3 6" id="KW-0238">DNA-binding</keyword>
<dbReference type="GO" id="GO:0030246">
    <property type="term" value="F:carbohydrate binding"/>
    <property type="evidence" value="ECO:0007669"/>
    <property type="project" value="InterPro"/>
</dbReference>
<dbReference type="InterPro" id="IPR036388">
    <property type="entry name" value="WH-like_DNA-bd_sf"/>
</dbReference>
<evidence type="ECO:0000256" key="4">
    <source>
        <dbReference type="ARBA" id="ARBA00023163"/>
    </source>
</evidence>
<dbReference type="InterPro" id="IPR051054">
    <property type="entry name" value="SorC_transcr_regulators"/>
</dbReference>
<dbReference type="SUPFAM" id="SSF100950">
    <property type="entry name" value="NagB/RpiA/CoA transferase-like"/>
    <property type="match status" value="1"/>
</dbReference>
<evidence type="ECO:0000259" key="5">
    <source>
        <dbReference type="Pfam" id="PF04198"/>
    </source>
</evidence>
<sequence length="319" mass="35354">MQGEFSGETENDHLRARIAWFYFVGGLTQQQIADRLRITRLRVNKTIGQIRADGSVLVELRMPLVDCIDLEEKLKAKFNLEDVSVTPSMPDYIEQQRTIGEAAGMMLDTLIQGYKGIGVGWGRTLSFSVRRITAKLPTGSWVVGLMGGVTRGSGTNTFEVSTALARALDVECHYLTAPIYCHSMESRATLLMHEELAEVMRRAEDAQVVLVSCGDLSERSPITPINIVREHLAELIELGSIGEILGCFLDKDGGVISHHVNESIMALPLEKLRKKPVSILASGGRNKIKIIRAILRGKYINRLVTDEDVARQLLIGRDD</sequence>
<organism evidence="6 7">
    <name type="scientific">Sodalis ligni</name>
    <dbReference type="NCBI Taxonomy" id="2697027"/>
    <lineage>
        <taxon>Bacteria</taxon>
        <taxon>Pseudomonadati</taxon>
        <taxon>Pseudomonadota</taxon>
        <taxon>Gammaproteobacteria</taxon>
        <taxon>Enterobacterales</taxon>
        <taxon>Bruguierivoracaceae</taxon>
        <taxon>Sodalis</taxon>
    </lineage>
</organism>
<dbReference type="InterPro" id="IPR007324">
    <property type="entry name" value="Sugar-bd_dom_put"/>
</dbReference>
<dbReference type="InterPro" id="IPR037171">
    <property type="entry name" value="NagB/RpiA_transferase-like"/>
</dbReference>
<keyword evidence="4" id="KW-0804">Transcription</keyword>
<reference evidence="6 7" key="1">
    <citation type="submission" date="2019-02" db="EMBL/GenBank/DDBJ databases">
        <title>Investigation of anaerobic lignin degradation for improved lignocellulosic biofuels.</title>
        <authorList>
            <person name="Deangelis K."/>
        </authorList>
    </citation>
    <scope>NUCLEOTIDE SEQUENCE [LARGE SCALE GENOMIC DNA]</scope>
    <source>
        <strain evidence="6 7">159R</strain>
    </source>
</reference>
<name>A0A4R1N7M8_9GAMM</name>
<accession>A0A4R1N7M8</accession>
<dbReference type="OrthoDB" id="7065657at2"/>
<dbReference type="Proteomes" id="UP000294555">
    <property type="component" value="Unassembled WGS sequence"/>
</dbReference>
<comment type="similarity">
    <text evidence="1">Belongs to the SorC transcriptional regulatory family.</text>
</comment>
<evidence type="ECO:0000313" key="6">
    <source>
        <dbReference type="EMBL" id="TCL03304.1"/>
    </source>
</evidence>
<proteinExistence type="inferred from homology"/>
<feature type="domain" description="Sugar-binding" evidence="5">
    <location>
        <begin position="64"/>
        <end position="314"/>
    </location>
</feature>
<dbReference type="PANTHER" id="PTHR34294">
    <property type="entry name" value="TRANSCRIPTIONAL REGULATOR-RELATED"/>
    <property type="match status" value="1"/>
</dbReference>
<dbReference type="AlphaFoldDB" id="A0A4R1N7M8"/>
<protein>
    <submittedName>
        <fullName evidence="6">DNA-binding transcriptional regulator LsrR (DeoR family)</fullName>
    </submittedName>
</protein>
<comment type="caution">
    <text evidence="6">The sequence shown here is derived from an EMBL/GenBank/DDBJ whole genome shotgun (WGS) entry which is preliminary data.</text>
</comment>
<dbReference type="GO" id="GO:0003677">
    <property type="term" value="F:DNA binding"/>
    <property type="evidence" value="ECO:0007669"/>
    <property type="project" value="UniProtKB-KW"/>
</dbReference>
<evidence type="ECO:0000256" key="3">
    <source>
        <dbReference type="ARBA" id="ARBA00023125"/>
    </source>
</evidence>
<dbReference type="PANTHER" id="PTHR34294:SF1">
    <property type="entry name" value="TRANSCRIPTIONAL REGULATOR LSRR"/>
    <property type="match status" value="1"/>
</dbReference>
<dbReference type="EMBL" id="SJOI01000001">
    <property type="protein sequence ID" value="TCL03304.1"/>
    <property type="molecule type" value="Genomic_DNA"/>
</dbReference>
<dbReference type="Gene3D" id="1.10.10.10">
    <property type="entry name" value="Winged helix-like DNA-binding domain superfamily/Winged helix DNA-binding domain"/>
    <property type="match status" value="1"/>
</dbReference>
<gene>
    <name evidence="6" type="ORF">EZJ58_1365</name>
</gene>
<keyword evidence="2" id="KW-0805">Transcription regulation</keyword>
<dbReference type="Pfam" id="PF04198">
    <property type="entry name" value="Sugar-bind"/>
    <property type="match status" value="1"/>
</dbReference>
<keyword evidence="7" id="KW-1185">Reference proteome</keyword>
<evidence type="ECO:0000256" key="2">
    <source>
        <dbReference type="ARBA" id="ARBA00023015"/>
    </source>
</evidence>
<evidence type="ECO:0000256" key="1">
    <source>
        <dbReference type="ARBA" id="ARBA00010466"/>
    </source>
</evidence>